<organism evidence="1 2">
    <name type="scientific">Ridgeia piscesae</name>
    <name type="common">Tubeworm</name>
    <dbReference type="NCBI Taxonomy" id="27915"/>
    <lineage>
        <taxon>Eukaryota</taxon>
        <taxon>Metazoa</taxon>
        <taxon>Spiralia</taxon>
        <taxon>Lophotrochozoa</taxon>
        <taxon>Annelida</taxon>
        <taxon>Polychaeta</taxon>
        <taxon>Sedentaria</taxon>
        <taxon>Canalipalpata</taxon>
        <taxon>Sabellida</taxon>
        <taxon>Siboglinidae</taxon>
        <taxon>Ridgeia</taxon>
    </lineage>
</organism>
<evidence type="ECO:0000313" key="1">
    <source>
        <dbReference type="EMBL" id="KAK2172850.1"/>
    </source>
</evidence>
<dbReference type="Proteomes" id="UP001209878">
    <property type="component" value="Unassembled WGS sequence"/>
</dbReference>
<proteinExistence type="predicted"/>
<accession>A0AAD9KKH1</accession>
<dbReference type="AlphaFoldDB" id="A0AAD9KKH1"/>
<dbReference type="EMBL" id="JAODUO010000924">
    <property type="protein sequence ID" value="KAK2172850.1"/>
    <property type="molecule type" value="Genomic_DNA"/>
</dbReference>
<reference evidence="1" key="1">
    <citation type="journal article" date="2023" name="Mol. Biol. Evol.">
        <title>Third-Generation Sequencing Reveals the Adaptive Role of the Epigenome in Three Deep-Sea Polychaetes.</title>
        <authorList>
            <person name="Perez M."/>
            <person name="Aroh O."/>
            <person name="Sun Y."/>
            <person name="Lan Y."/>
            <person name="Juniper S.K."/>
            <person name="Young C.R."/>
            <person name="Angers B."/>
            <person name="Qian P.Y."/>
        </authorList>
    </citation>
    <scope>NUCLEOTIDE SEQUENCE</scope>
    <source>
        <strain evidence="1">R07B-5</strain>
    </source>
</reference>
<evidence type="ECO:0000313" key="2">
    <source>
        <dbReference type="Proteomes" id="UP001209878"/>
    </source>
</evidence>
<keyword evidence="2" id="KW-1185">Reference proteome</keyword>
<protein>
    <submittedName>
        <fullName evidence="1">Uncharacterized protein</fullName>
    </submittedName>
</protein>
<sequence>MVYPLCGYGNVSSNYHFLRIVHHRYHICMVYPQCGCGYVPSNDHFVRIVHHR</sequence>
<name>A0AAD9KKH1_RIDPI</name>
<comment type="caution">
    <text evidence="1">The sequence shown here is derived from an EMBL/GenBank/DDBJ whole genome shotgun (WGS) entry which is preliminary data.</text>
</comment>
<gene>
    <name evidence="1" type="ORF">NP493_924g00036</name>
</gene>